<evidence type="ECO:0000313" key="5">
    <source>
        <dbReference type="EMBL" id="DAZ96548.1"/>
    </source>
</evidence>
<dbReference type="PANTHER" id="PTHR46749:SF1">
    <property type="entry name" value="COMPLEX III ASSEMBLY FACTOR LYRM7"/>
    <property type="match status" value="1"/>
</dbReference>
<accession>A0AAV2YTA8</accession>
<comment type="caution">
    <text evidence="5">The sequence shown here is derived from an EMBL/GenBank/DDBJ whole genome shotgun (WGS) entry which is preliminary data.</text>
</comment>
<keyword evidence="6" id="KW-1185">Reference proteome</keyword>
<evidence type="ECO:0000256" key="2">
    <source>
        <dbReference type="ARBA" id="ARBA00023128"/>
    </source>
</evidence>
<comment type="subcellular location">
    <subcellularLocation>
        <location evidence="1">Mitochondrion matrix</location>
    </subcellularLocation>
</comment>
<dbReference type="InterPro" id="IPR045298">
    <property type="entry name" value="Complex1_LYR_LYRM7"/>
</dbReference>
<dbReference type="CDD" id="cd20267">
    <property type="entry name" value="Complex1_LYR_LYRM7"/>
    <property type="match status" value="1"/>
</dbReference>
<evidence type="ECO:0000259" key="4">
    <source>
        <dbReference type="Pfam" id="PF05347"/>
    </source>
</evidence>
<reference evidence="5" key="1">
    <citation type="submission" date="2022-11" db="EMBL/GenBank/DDBJ databases">
        <authorList>
            <person name="Morgan W.R."/>
            <person name="Tartar A."/>
        </authorList>
    </citation>
    <scope>NUCLEOTIDE SEQUENCE</scope>
    <source>
        <strain evidence="5">ARSEF 373</strain>
    </source>
</reference>
<sequence>MSLRAQVLGGYRRLLLASRTAFRGDDYAIQQARLALRENFGANREVQDAETIKELLKSVDDAESMLLHNIVQGRQKEGCEDVRYEVTLTDPQRSHMRKDEELVPLTEKSANEPLVINSGNVCQRPS</sequence>
<dbReference type="GO" id="GO:0005759">
    <property type="term" value="C:mitochondrial matrix"/>
    <property type="evidence" value="ECO:0007669"/>
    <property type="project" value="UniProtKB-SubCell"/>
</dbReference>
<evidence type="ECO:0000256" key="3">
    <source>
        <dbReference type="ARBA" id="ARBA00023186"/>
    </source>
</evidence>
<dbReference type="EMBL" id="DAKRPA010000164">
    <property type="protein sequence ID" value="DAZ96548.1"/>
    <property type="molecule type" value="Genomic_DNA"/>
</dbReference>
<reference evidence="5" key="2">
    <citation type="journal article" date="2023" name="Microbiol Resour">
        <title>Decontamination and Annotation of the Draft Genome Sequence of the Oomycete Lagenidium giganteum ARSEF 373.</title>
        <authorList>
            <person name="Morgan W.R."/>
            <person name="Tartar A."/>
        </authorList>
    </citation>
    <scope>NUCLEOTIDE SEQUENCE</scope>
    <source>
        <strain evidence="5">ARSEF 373</strain>
    </source>
</reference>
<dbReference type="GO" id="GO:0044183">
    <property type="term" value="F:protein folding chaperone"/>
    <property type="evidence" value="ECO:0007669"/>
    <property type="project" value="TreeGrafter"/>
</dbReference>
<evidence type="ECO:0000313" key="6">
    <source>
        <dbReference type="Proteomes" id="UP001146120"/>
    </source>
</evidence>
<dbReference type="AlphaFoldDB" id="A0AAV2YTA8"/>
<proteinExistence type="predicted"/>
<protein>
    <recommendedName>
        <fullName evidence="4">Complex 1 LYR protein domain-containing protein</fullName>
    </recommendedName>
</protein>
<keyword evidence="2" id="KW-0496">Mitochondrion</keyword>
<dbReference type="PANTHER" id="PTHR46749">
    <property type="entry name" value="COMPLEX III ASSEMBLY FACTOR LYRM7"/>
    <property type="match status" value="1"/>
</dbReference>
<evidence type="ECO:0000256" key="1">
    <source>
        <dbReference type="ARBA" id="ARBA00004305"/>
    </source>
</evidence>
<dbReference type="GO" id="GO:0034551">
    <property type="term" value="P:mitochondrial respiratory chain complex III assembly"/>
    <property type="evidence" value="ECO:0007669"/>
    <property type="project" value="InterPro"/>
</dbReference>
<gene>
    <name evidence="5" type="ORF">N0F65_011225</name>
</gene>
<dbReference type="Pfam" id="PF05347">
    <property type="entry name" value="Complex1_LYR"/>
    <property type="match status" value="1"/>
</dbReference>
<dbReference type="Proteomes" id="UP001146120">
    <property type="component" value="Unassembled WGS sequence"/>
</dbReference>
<feature type="domain" description="Complex 1 LYR protein" evidence="4">
    <location>
        <begin position="6"/>
        <end position="58"/>
    </location>
</feature>
<dbReference type="InterPro" id="IPR050435">
    <property type="entry name" value="MZM1/LYRM7"/>
</dbReference>
<name>A0AAV2YTA8_9STRA</name>
<dbReference type="InterPro" id="IPR008011">
    <property type="entry name" value="Complex1_LYR_dom"/>
</dbReference>
<organism evidence="5 6">
    <name type="scientific">Lagenidium giganteum</name>
    <dbReference type="NCBI Taxonomy" id="4803"/>
    <lineage>
        <taxon>Eukaryota</taxon>
        <taxon>Sar</taxon>
        <taxon>Stramenopiles</taxon>
        <taxon>Oomycota</taxon>
        <taxon>Peronosporomycetes</taxon>
        <taxon>Pythiales</taxon>
        <taxon>Pythiaceae</taxon>
    </lineage>
</organism>
<keyword evidence="3" id="KW-0143">Chaperone</keyword>